<sequence length="462" mass="50692">MENAGPKVQNDGDFVPVPVHNLETSSGDGKGQEASSKRQSRRPSLPSLQIPAMSLESTSSSLASADSSSLSSLGSSRGGLPLKPNSAKGKPSRRSLLPQWSSKKKYDSQDCQRTVLIVPDTPPSHHPVGRPSTSRILSLNKVPFPSSTKATQSLPATPTANSVVETVNGRRLCSVLDSSKKDVKQLITRSFSVPVNIRTTSLRCTTSSSLIRVISARSLTSAVESNSSYVAPVHEMVNKDAAEDIPEEEAVCRICLVELGEGGDTLKMECSCKGELALAHKQCAVKWFSIKGNKICDVCKHDVRNLPVKLLKIRNPPRRSSNTAEHREVRIWQVVPVLILISMLAYFCFLEQLLVPSLGVKALSISLPFSCVLGVLSSMFASTMVNRSFIWAYACFQFVIIVIFSHVFYTILHVNPILSVLLSSFTGFGIAISTNTLIIEFLRWRASRHIQIFNREIWQISR</sequence>
<proteinExistence type="predicted"/>
<dbReference type="EMBL" id="CM039437">
    <property type="protein sequence ID" value="KAI4308617.1"/>
    <property type="molecule type" value="Genomic_DNA"/>
</dbReference>
<evidence type="ECO:0000313" key="2">
    <source>
        <dbReference type="Proteomes" id="UP000828941"/>
    </source>
</evidence>
<accession>A0ACB9LGI0</accession>
<protein>
    <submittedName>
        <fullName evidence="1">Uncharacterized protein</fullName>
    </submittedName>
</protein>
<reference evidence="1 2" key="1">
    <citation type="journal article" date="2022" name="DNA Res.">
        <title>Chromosomal-level genome assembly of the orchid tree Bauhinia variegata (Leguminosae; Cercidoideae) supports the allotetraploid origin hypothesis of Bauhinia.</title>
        <authorList>
            <person name="Zhong Y."/>
            <person name="Chen Y."/>
            <person name="Zheng D."/>
            <person name="Pang J."/>
            <person name="Liu Y."/>
            <person name="Luo S."/>
            <person name="Meng S."/>
            <person name="Qian L."/>
            <person name="Wei D."/>
            <person name="Dai S."/>
            <person name="Zhou R."/>
        </authorList>
    </citation>
    <scope>NUCLEOTIDE SEQUENCE [LARGE SCALE GENOMIC DNA]</scope>
    <source>
        <strain evidence="1">BV-YZ2020</strain>
    </source>
</reference>
<keyword evidence="2" id="KW-1185">Reference proteome</keyword>
<name>A0ACB9LGI0_BAUVA</name>
<dbReference type="Proteomes" id="UP000828941">
    <property type="component" value="Chromosome 12"/>
</dbReference>
<evidence type="ECO:0000313" key="1">
    <source>
        <dbReference type="EMBL" id="KAI4308617.1"/>
    </source>
</evidence>
<organism evidence="1 2">
    <name type="scientific">Bauhinia variegata</name>
    <name type="common">Purple orchid tree</name>
    <name type="synonym">Phanera variegata</name>
    <dbReference type="NCBI Taxonomy" id="167791"/>
    <lineage>
        <taxon>Eukaryota</taxon>
        <taxon>Viridiplantae</taxon>
        <taxon>Streptophyta</taxon>
        <taxon>Embryophyta</taxon>
        <taxon>Tracheophyta</taxon>
        <taxon>Spermatophyta</taxon>
        <taxon>Magnoliopsida</taxon>
        <taxon>eudicotyledons</taxon>
        <taxon>Gunneridae</taxon>
        <taxon>Pentapetalae</taxon>
        <taxon>rosids</taxon>
        <taxon>fabids</taxon>
        <taxon>Fabales</taxon>
        <taxon>Fabaceae</taxon>
        <taxon>Cercidoideae</taxon>
        <taxon>Cercideae</taxon>
        <taxon>Bauhiniinae</taxon>
        <taxon>Bauhinia</taxon>
    </lineage>
</organism>
<gene>
    <name evidence="1" type="ORF">L6164_031673</name>
</gene>
<comment type="caution">
    <text evidence="1">The sequence shown here is derived from an EMBL/GenBank/DDBJ whole genome shotgun (WGS) entry which is preliminary data.</text>
</comment>